<dbReference type="InterPro" id="IPR011035">
    <property type="entry name" value="Ribosomal_bL25/Gln-tRNA_synth"/>
</dbReference>
<name>A0A4R1B7R7_9PROT</name>
<evidence type="ECO:0000256" key="6">
    <source>
        <dbReference type="SAM" id="MobiDB-lite"/>
    </source>
</evidence>
<dbReference type="Pfam" id="PF14693">
    <property type="entry name" value="Ribosomal_TL5_C"/>
    <property type="match status" value="1"/>
</dbReference>
<dbReference type="GO" id="GO:0003735">
    <property type="term" value="F:structural constituent of ribosome"/>
    <property type="evidence" value="ECO:0007669"/>
    <property type="project" value="InterPro"/>
</dbReference>
<dbReference type="GO" id="GO:0022625">
    <property type="term" value="C:cytosolic large ribosomal subunit"/>
    <property type="evidence" value="ECO:0007669"/>
    <property type="project" value="TreeGrafter"/>
</dbReference>
<evidence type="ECO:0000259" key="8">
    <source>
        <dbReference type="Pfam" id="PF14693"/>
    </source>
</evidence>
<dbReference type="CDD" id="cd00495">
    <property type="entry name" value="Ribosomal_L25_TL5_CTC"/>
    <property type="match status" value="1"/>
</dbReference>
<dbReference type="NCBIfam" id="NF004130">
    <property type="entry name" value="PRK05618.1-5"/>
    <property type="match status" value="1"/>
</dbReference>
<dbReference type="SUPFAM" id="SSF50715">
    <property type="entry name" value="Ribosomal protein L25-like"/>
    <property type="match status" value="1"/>
</dbReference>
<protein>
    <recommendedName>
        <fullName evidence="5">Large ribosomal subunit protein bL25</fullName>
    </recommendedName>
    <alternativeName>
        <fullName evidence="5">General stress protein CTC</fullName>
    </alternativeName>
</protein>
<dbReference type="HAMAP" id="MF_01336">
    <property type="entry name" value="Ribosomal_bL25"/>
    <property type="match status" value="1"/>
</dbReference>
<evidence type="ECO:0000313" key="10">
    <source>
        <dbReference type="Proteomes" id="UP000295443"/>
    </source>
</evidence>
<dbReference type="InterPro" id="IPR020930">
    <property type="entry name" value="Ribosomal_uL5_bac-type"/>
</dbReference>
<keyword evidence="4 5" id="KW-0687">Ribonucleoprotein</keyword>
<dbReference type="Proteomes" id="UP000295443">
    <property type="component" value="Unassembled WGS sequence"/>
</dbReference>
<dbReference type="Pfam" id="PF01386">
    <property type="entry name" value="Ribosomal_L25p"/>
    <property type="match status" value="1"/>
</dbReference>
<dbReference type="RefSeq" id="WP_131448157.1">
    <property type="nucleotide sequence ID" value="NZ_SJZB01000043.1"/>
</dbReference>
<dbReference type="InterPro" id="IPR020055">
    <property type="entry name" value="Ribosomal_bL25_short"/>
</dbReference>
<dbReference type="EMBL" id="SJZB01000043">
    <property type="protein sequence ID" value="TCJ12385.1"/>
    <property type="molecule type" value="Genomic_DNA"/>
</dbReference>
<feature type="domain" description="Large ribosomal subunit protein bL25 L25" evidence="7">
    <location>
        <begin position="5"/>
        <end position="92"/>
    </location>
</feature>
<keyword evidence="2 5" id="KW-0694">RNA-binding</keyword>
<feature type="region of interest" description="Disordered" evidence="6">
    <location>
        <begin position="1"/>
        <end position="20"/>
    </location>
</feature>
<dbReference type="OrthoDB" id="9806411at2"/>
<reference evidence="9 10" key="1">
    <citation type="submission" date="2019-03" db="EMBL/GenBank/DDBJ databases">
        <title>Genome sequence of Thiobacillaceae bacterium LSR1, a sulfur-oxidizing bacterium isolated from freshwater sediment.</title>
        <authorList>
            <person name="Li S."/>
        </authorList>
    </citation>
    <scope>NUCLEOTIDE SEQUENCE [LARGE SCALE GENOMIC DNA]</scope>
    <source>
        <strain evidence="9 10">LSR1</strain>
    </source>
</reference>
<dbReference type="HAMAP" id="MF_01334">
    <property type="entry name" value="Ribosomal_bL25_CTC"/>
    <property type="match status" value="1"/>
</dbReference>
<dbReference type="PANTHER" id="PTHR33284:SF1">
    <property type="entry name" value="RIBOSOMAL PROTEIN L25_GLN-TRNA SYNTHETASE, ANTI-CODON-BINDING DOMAIN-CONTAINING PROTEIN"/>
    <property type="match status" value="1"/>
</dbReference>
<keyword evidence="1 5" id="KW-0699">rRNA-binding</keyword>
<accession>A0A4R1B7R7</accession>
<evidence type="ECO:0000259" key="7">
    <source>
        <dbReference type="Pfam" id="PF01386"/>
    </source>
</evidence>
<dbReference type="Gene3D" id="2.40.240.10">
    <property type="entry name" value="Ribosomal Protein L25, Chain P"/>
    <property type="match status" value="1"/>
</dbReference>
<feature type="domain" description="Large ribosomal subunit protein bL25 beta" evidence="8">
    <location>
        <begin position="100"/>
        <end position="187"/>
    </location>
</feature>
<evidence type="ECO:0000313" key="9">
    <source>
        <dbReference type="EMBL" id="TCJ12385.1"/>
    </source>
</evidence>
<organism evidence="9 10">
    <name type="scientific">Parasulfuritortus cantonensis</name>
    <dbReference type="NCBI Taxonomy" id="2528202"/>
    <lineage>
        <taxon>Bacteria</taxon>
        <taxon>Pseudomonadati</taxon>
        <taxon>Pseudomonadota</taxon>
        <taxon>Betaproteobacteria</taxon>
        <taxon>Nitrosomonadales</taxon>
        <taxon>Thiobacillaceae</taxon>
        <taxon>Parasulfuritortus</taxon>
    </lineage>
</organism>
<dbReference type="GO" id="GO:0008097">
    <property type="term" value="F:5S rRNA binding"/>
    <property type="evidence" value="ECO:0007669"/>
    <property type="project" value="InterPro"/>
</dbReference>
<dbReference type="InterPro" id="IPR020057">
    <property type="entry name" value="Ribosomal_bL25_b-dom"/>
</dbReference>
<gene>
    <name evidence="5" type="primary">rplY</name>
    <name evidence="5" type="synonym">ctc</name>
    <name evidence="9" type="ORF">EZJ19_12715</name>
</gene>
<evidence type="ECO:0000256" key="4">
    <source>
        <dbReference type="ARBA" id="ARBA00023274"/>
    </source>
</evidence>
<dbReference type="PANTHER" id="PTHR33284">
    <property type="entry name" value="RIBOSOMAL PROTEIN L25/GLN-TRNA SYNTHETASE, ANTI-CODON-BINDING DOMAIN-CONTAINING PROTEIN"/>
    <property type="match status" value="1"/>
</dbReference>
<dbReference type="InterPro" id="IPR020056">
    <property type="entry name" value="Rbsml_bL25/Gln-tRNA_synth_N"/>
</dbReference>
<comment type="caution">
    <text evidence="9">The sequence shown here is derived from an EMBL/GenBank/DDBJ whole genome shotgun (WGS) entry which is preliminary data.</text>
</comment>
<dbReference type="NCBIfam" id="TIGR00731">
    <property type="entry name" value="bL25_bact_ctc"/>
    <property type="match status" value="1"/>
</dbReference>
<dbReference type="NCBIfam" id="NF004128">
    <property type="entry name" value="PRK05618.1-2"/>
    <property type="match status" value="1"/>
</dbReference>
<sequence length="207" mass="22017">MQFEINAAKRDGQGSGASRRLRRAGRVPGIVYGADLAPVAIDIDHKELLLGLRNEAFHSSVLSLNLEGAKQSVLLKDVQVHPYKVQVLHVDFQRVDAGHKIHMKVPLHFVNAEVSPGVKLEGGVVSHVMAEIEVICLPGSLPEYVEVDCKELATGNSIHLSHIKLPAGVESVLVHRGEDPTVATILGAKAESADEGEAAAEGEAPAA</sequence>
<keyword evidence="10" id="KW-1185">Reference proteome</keyword>
<dbReference type="InterPro" id="IPR001021">
    <property type="entry name" value="Ribosomal_bL25_long"/>
</dbReference>
<dbReference type="InterPro" id="IPR037121">
    <property type="entry name" value="Ribosomal_bL25_C"/>
</dbReference>
<proteinExistence type="inferred from homology"/>
<dbReference type="NCBIfam" id="NF004612">
    <property type="entry name" value="PRK05943.1"/>
    <property type="match status" value="1"/>
</dbReference>
<dbReference type="InterPro" id="IPR029751">
    <property type="entry name" value="Ribosomal_L25_dom"/>
</dbReference>
<evidence type="ECO:0000256" key="5">
    <source>
        <dbReference type="HAMAP-Rule" id="MF_01334"/>
    </source>
</evidence>
<comment type="subunit">
    <text evidence="5">Part of the 50S ribosomal subunit; part of the 5S rRNA/L5/L18/L25 subcomplex. Contacts the 5S rRNA. Binds to the 5S rRNA independently of L5 and L18.</text>
</comment>
<evidence type="ECO:0000256" key="3">
    <source>
        <dbReference type="ARBA" id="ARBA00022980"/>
    </source>
</evidence>
<evidence type="ECO:0000256" key="1">
    <source>
        <dbReference type="ARBA" id="ARBA00022730"/>
    </source>
</evidence>
<evidence type="ECO:0000256" key="2">
    <source>
        <dbReference type="ARBA" id="ARBA00022884"/>
    </source>
</evidence>
<dbReference type="AlphaFoldDB" id="A0A4R1B7R7"/>
<comment type="function">
    <text evidence="5">This is one of the proteins that binds to the 5S RNA in the ribosome where it forms part of the central protuberance.</text>
</comment>
<dbReference type="GO" id="GO:0006412">
    <property type="term" value="P:translation"/>
    <property type="evidence" value="ECO:0007669"/>
    <property type="project" value="UniProtKB-UniRule"/>
</dbReference>
<comment type="similarity">
    <text evidence="5">Belongs to the bacterial ribosomal protein bL25 family. CTC subfamily.</text>
</comment>
<keyword evidence="3 5" id="KW-0689">Ribosomal protein</keyword>
<dbReference type="Gene3D" id="2.170.120.20">
    <property type="entry name" value="Ribosomal protein L25, beta domain"/>
    <property type="match status" value="1"/>
</dbReference>